<feature type="domain" description="Protein arginine N-methyltransferase" evidence="16">
    <location>
        <begin position="489"/>
        <end position="551"/>
    </location>
</feature>
<evidence type="ECO:0000313" key="17">
    <source>
        <dbReference type="EMBL" id="EAU86192.1"/>
    </source>
</evidence>
<dbReference type="GO" id="GO:0042054">
    <property type="term" value="F:histone methyltransferase activity"/>
    <property type="evidence" value="ECO:0007669"/>
    <property type="project" value="TreeGrafter"/>
</dbReference>
<feature type="compositionally biased region" description="Acidic residues" evidence="13">
    <location>
        <begin position="26"/>
        <end position="36"/>
    </location>
</feature>
<evidence type="ECO:0000256" key="11">
    <source>
        <dbReference type="ARBA" id="ARBA00049303"/>
    </source>
</evidence>
<evidence type="ECO:0000259" key="16">
    <source>
        <dbReference type="Pfam" id="PF22528"/>
    </source>
</evidence>
<dbReference type="GO" id="GO:0035242">
    <property type="term" value="F:protein-arginine omega-N asymmetric methyltransferase activity"/>
    <property type="evidence" value="ECO:0007669"/>
    <property type="project" value="UniProtKB-EC"/>
</dbReference>
<dbReference type="Gene3D" id="2.70.160.11">
    <property type="entry name" value="Hnrnp arginine n-methyltransferase1"/>
    <property type="match status" value="1"/>
</dbReference>
<protein>
    <recommendedName>
        <fullName evidence="2">type I protein arginine methyltransferase</fullName>
        <ecNumber evidence="2">2.1.1.319</ecNumber>
    </recommendedName>
</protein>
<feature type="region of interest" description="Disordered" evidence="13">
    <location>
        <begin position="472"/>
        <end position="503"/>
    </location>
</feature>
<evidence type="ECO:0000256" key="7">
    <source>
        <dbReference type="ARBA" id="ARBA00022723"/>
    </source>
</evidence>
<keyword evidence="3" id="KW-0963">Cytoplasm</keyword>
<accession>A8NQL1</accession>
<evidence type="ECO:0000259" key="15">
    <source>
        <dbReference type="Pfam" id="PF21137"/>
    </source>
</evidence>
<evidence type="ECO:0000256" key="12">
    <source>
        <dbReference type="PROSITE-ProRule" id="PRU01015"/>
    </source>
</evidence>
<dbReference type="SUPFAM" id="SSF53335">
    <property type="entry name" value="S-adenosyl-L-methionine-dependent methyltransferases"/>
    <property type="match status" value="1"/>
</dbReference>
<dbReference type="GeneID" id="6012156"/>
<keyword evidence="9" id="KW-0862">Zinc</keyword>
<dbReference type="FunFam" id="3.40.50.150:FF:000003">
    <property type="entry name" value="Blast:Protein arginine N-methyltransferase 1"/>
    <property type="match status" value="1"/>
</dbReference>
<dbReference type="EMBL" id="AACS02000008">
    <property type="protein sequence ID" value="EAU86192.1"/>
    <property type="molecule type" value="Genomic_DNA"/>
</dbReference>
<dbReference type="Pfam" id="PF21137">
    <property type="entry name" value="ANM3_C2H2_Zf"/>
    <property type="match status" value="1"/>
</dbReference>
<keyword evidence="7" id="KW-0479">Metal-binding</keyword>
<dbReference type="STRING" id="240176.A8NQL1"/>
<evidence type="ECO:0000259" key="14">
    <source>
        <dbReference type="Pfam" id="PF13649"/>
    </source>
</evidence>
<dbReference type="InterPro" id="IPR025799">
    <property type="entry name" value="Arg_MeTrfase"/>
</dbReference>
<dbReference type="AlphaFoldDB" id="A8NQL1"/>
<keyword evidence="18" id="KW-1185">Reference proteome</keyword>
<dbReference type="InterPro" id="IPR041698">
    <property type="entry name" value="Methyltransf_25"/>
</dbReference>
<dbReference type="Proteomes" id="UP000001861">
    <property type="component" value="Unassembled WGS sequence"/>
</dbReference>
<dbReference type="eggNOG" id="KOG1499">
    <property type="taxonomic scope" value="Eukaryota"/>
</dbReference>
<evidence type="ECO:0000313" key="18">
    <source>
        <dbReference type="Proteomes" id="UP000001861"/>
    </source>
</evidence>
<evidence type="ECO:0000256" key="2">
    <source>
        <dbReference type="ARBA" id="ARBA00011925"/>
    </source>
</evidence>
<feature type="compositionally biased region" description="Polar residues" evidence="13">
    <location>
        <begin position="493"/>
        <end position="503"/>
    </location>
</feature>
<comment type="catalytic activity">
    <reaction evidence="11">
        <text>L-arginyl-[protein] + S-adenosyl-L-methionine = N(omega)-methyl-L-arginyl-[protein] + S-adenosyl-L-homocysteine + H(+)</text>
        <dbReference type="Rhea" id="RHEA:48100"/>
        <dbReference type="Rhea" id="RHEA-COMP:10532"/>
        <dbReference type="Rhea" id="RHEA-COMP:11990"/>
        <dbReference type="ChEBI" id="CHEBI:15378"/>
        <dbReference type="ChEBI" id="CHEBI:29965"/>
        <dbReference type="ChEBI" id="CHEBI:57856"/>
        <dbReference type="ChEBI" id="CHEBI:59789"/>
        <dbReference type="ChEBI" id="CHEBI:65280"/>
    </reaction>
    <physiologicalReaction direction="left-to-right" evidence="11">
        <dbReference type="Rhea" id="RHEA:48101"/>
    </physiologicalReaction>
</comment>
<comment type="caution">
    <text evidence="17">The sequence shown here is derived from an EMBL/GenBank/DDBJ whole genome shotgun (WGS) entry which is preliminary data.</text>
</comment>
<dbReference type="KEGG" id="cci:CC1G_03403"/>
<proteinExistence type="predicted"/>
<dbReference type="InterPro" id="IPR029063">
    <property type="entry name" value="SAM-dependent_MTases_sf"/>
</dbReference>
<dbReference type="PROSITE" id="PS51678">
    <property type="entry name" value="SAM_MT_PRMT"/>
    <property type="match status" value="1"/>
</dbReference>
<dbReference type="VEuPathDB" id="FungiDB:CC1G_03403"/>
<evidence type="ECO:0000256" key="6">
    <source>
        <dbReference type="ARBA" id="ARBA00022691"/>
    </source>
</evidence>
<feature type="domain" description="Protein arginine N-methyltransferase" evidence="16">
    <location>
        <begin position="357"/>
        <end position="451"/>
    </location>
</feature>
<keyword evidence="8" id="KW-0863">Zinc-finger</keyword>
<dbReference type="InterPro" id="IPR055135">
    <property type="entry name" value="PRMT_dom"/>
</dbReference>
<evidence type="ECO:0000256" key="13">
    <source>
        <dbReference type="SAM" id="MobiDB-lite"/>
    </source>
</evidence>
<dbReference type="InterPro" id="IPR036236">
    <property type="entry name" value="Znf_C2H2_sf"/>
</dbReference>
<feature type="region of interest" description="Disordered" evidence="13">
    <location>
        <begin position="133"/>
        <end position="153"/>
    </location>
</feature>
<evidence type="ECO:0000256" key="10">
    <source>
        <dbReference type="ARBA" id="ARBA00047384"/>
    </source>
</evidence>
<evidence type="ECO:0000256" key="3">
    <source>
        <dbReference type="ARBA" id="ARBA00022490"/>
    </source>
</evidence>
<feature type="region of interest" description="Disordered" evidence="13">
    <location>
        <begin position="1"/>
        <end position="36"/>
    </location>
</feature>
<feature type="domain" description="Methyltransferase" evidence="14">
    <location>
        <begin position="240"/>
        <end position="339"/>
    </location>
</feature>
<dbReference type="SUPFAM" id="SSF57667">
    <property type="entry name" value="beta-beta-alpha zinc fingers"/>
    <property type="match status" value="1"/>
</dbReference>
<keyword evidence="6 12" id="KW-0949">S-adenosyl-L-methionine</keyword>
<reference evidence="17 18" key="1">
    <citation type="journal article" date="2010" name="Proc. Natl. Acad. Sci. U.S.A.">
        <title>Insights into evolution of multicellular fungi from the assembled chromosomes of the mushroom Coprinopsis cinerea (Coprinus cinereus).</title>
        <authorList>
            <person name="Stajich J.E."/>
            <person name="Wilke S.K."/>
            <person name="Ahren D."/>
            <person name="Au C.H."/>
            <person name="Birren B.W."/>
            <person name="Borodovsky M."/>
            <person name="Burns C."/>
            <person name="Canback B."/>
            <person name="Casselton L.A."/>
            <person name="Cheng C.K."/>
            <person name="Deng J."/>
            <person name="Dietrich F.S."/>
            <person name="Fargo D.C."/>
            <person name="Farman M.L."/>
            <person name="Gathman A.C."/>
            <person name="Goldberg J."/>
            <person name="Guigo R."/>
            <person name="Hoegger P.J."/>
            <person name="Hooker J.B."/>
            <person name="Huggins A."/>
            <person name="James T.Y."/>
            <person name="Kamada T."/>
            <person name="Kilaru S."/>
            <person name="Kodira C."/>
            <person name="Kues U."/>
            <person name="Kupfer D."/>
            <person name="Kwan H.S."/>
            <person name="Lomsadze A."/>
            <person name="Li W."/>
            <person name="Lilly W.W."/>
            <person name="Ma L.J."/>
            <person name="Mackey A.J."/>
            <person name="Manning G."/>
            <person name="Martin F."/>
            <person name="Muraguchi H."/>
            <person name="Natvig D.O."/>
            <person name="Palmerini H."/>
            <person name="Ramesh M.A."/>
            <person name="Rehmeyer C.J."/>
            <person name="Roe B.A."/>
            <person name="Shenoy N."/>
            <person name="Stanke M."/>
            <person name="Ter-Hovhannisyan V."/>
            <person name="Tunlid A."/>
            <person name="Velagapudi R."/>
            <person name="Vision T.J."/>
            <person name="Zeng Q."/>
            <person name="Zolan M.E."/>
            <person name="Pukkila P.J."/>
        </authorList>
    </citation>
    <scope>NUCLEOTIDE SEQUENCE [LARGE SCALE GENOMIC DNA]</scope>
    <source>
        <strain evidence="18">Okayama-7 / 130 / ATCC MYA-4618 / FGSC 9003</strain>
    </source>
</reference>
<keyword evidence="5 12" id="KW-0808">Transferase</keyword>
<organism evidence="17 18">
    <name type="scientific">Coprinopsis cinerea (strain Okayama-7 / 130 / ATCC MYA-4618 / FGSC 9003)</name>
    <name type="common">Inky cap fungus</name>
    <name type="synonym">Hormographiella aspergillata</name>
    <dbReference type="NCBI Taxonomy" id="240176"/>
    <lineage>
        <taxon>Eukaryota</taxon>
        <taxon>Fungi</taxon>
        <taxon>Dikarya</taxon>
        <taxon>Basidiomycota</taxon>
        <taxon>Agaricomycotina</taxon>
        <taxon>Agaricomycetes</taxon>
        <taxon>Agaricomycetidae</taxon>
        <taxon>Agaricales</taxon>
        <taxon>Agaricineae</taxon>
        <taxon>Psathyrellaceae</taxon>
        <taxon>Coprinopsis</taxon>
    </lineage>
</organism>
<dbReference type="InterPro" id="IPR049482">
    <property type="entry name" value="ANM3-like_C2H2_Zf"/>
</dbReference>
<dbReference type="FunCoup" id="A8NQL1">
    <property type="interactions" value="169"/>
</dbReference>
<dbReference type="EC" id="2.1.1.319" evidence="2"/>
<gene>
    <name evidence="17" type="ORF">CC1G_03403</name>
</gene>
<evidence type="ECO:0000256" key="1">
    <source>
        <dbReference type="ARBA" id="ARBA00004514"/>
    </source>
</evidence>
<sequence>MSVRLPAPANIPDPDDHYESGSSSSESEDDNDQNWDDWVSDSEAVECPSLFEDKVLPSADEALKHDTTTHGFNLNEVCTKLNLDFHQRVRLINYIRKNKITPTEALAIRGTEEWFRTDEYLAPVVENDPLLQISSDDWSDDEDSPSPPSDPIKKVQWLEKKLAAAQEQVAEYRRFLKSRLEADEKSTEPEQPPKRDDDTHYFQSYAENDIHAVMINDKVRTATYANFILTSPRLFENAVVLDVGCGTGILSLFAARAGAKRVIAVDASDIGDKAREIVKVNGFEDIITVVRGKVEEIELPDDIKEVDVIISEWMGYALLYESMLDSVLYARDKFLRPGGTMAPSQCQMMLGLCDASEIYRERIGFWDDVYGFDMSVMAKDLYDEAIVDVVGPETLLSAPVVVKDLLIREITTRQLDFTTPFTLVSNSVMRTKITAFILYFDTYFTTSGNPVPPETQPKYVKEDEPVLAELWPVGGKPAPQRRQSISSRKEKITSFSTGPQSTPTHWKQTLFMLREPFWVSEGTTVTGTFYCHKSGDNSRELNVEIHYSVHGEDGPGPTIVQMYNVR</sequence>
<dbReference type="GO" id="GO:0032259">
    <property type="term" value="P:methylation"/>
    <property type="evidence" value="ECO:0007669"/>
    <property type="project" value="UniProtKB-KW"/>
</dbReference>
<dbReference type="InParanoid" id="A8NQL1"/>
<dbReference type="CDD" id="cd02440">
    <property type="entry name" value="AdoMet_MTases"/>
    <property type="match status" value="1"/>
</dbReference>
<keyword evidence="4 12" id="KW-0489">Methyltransferase</keyword>
<dbReference type="PANTHER" id="PTHR11006:SF53">
    <property type="entry name" value="PROTEIN ARGININE N-METHYLTRANSFERASE 3"/>
    <property type="match status" value="1"/>
</dbReference>
<feature type="domain" description="Protein arginine N-methyltransferase 3-like C2H2 zinc finger" evidence="15">
    <location>
        <begin position="77"/>
        <end position="123"/>
    </location>
</feature>
<evidence type="ECO:0000256" key="8">
    <source>
        <dbReference type="ARBA" id="ARBA00022771"/>
    </source>
</evidence>
<dbReference type="GO" id="GO:0008270">
    <property type="term" value="F:zinc ion binding"/>
    <property type="evidence" value="ECO:0007669"/>
    <property type="project" value="UniProtKB-KW"/>
</dbReference>
<dbReference type="GO" id="GO:0005829">
    <property type="term" value="C:cytosol"/>
    <property type="evidence" value="ECO:0007669"/>
    <property type="project" value="UniProtKB-SubCell"/>
</dbReference>
<name>A8NQL1_COPC7</name>
<dbReference type="RefSeq" id="XP_001835621.1">
    <property type="nucleotide sequence ID" value="XM_001835569.2"/>
</dbReference>
<dbReference type="Gene3D" id="3.40.50.150">
    <property type="entry name" value="Vaccinia Virus protein VP39"/>
    <property type="match status" value="1"/>
</dbReference>
<dbReference type="Pfam" id="PF22528">
    <property type="entry name" value="PRMT_C"/>
    <property type="match status" value="2"/>
</dbReference>
<comment type="subcellular location">
    <subcellularLocation>
        <location evidence="1">Cytoplasm</location>
        <location evidence="1">Cytosol</location>
    </subcellularLocation>
</comment>
<evidence type="ECO:0000256" key="4">
    <source>
        <dbReference type="ARBA" id="ARBA00022603"/>
    </source>
</evidence>
<evidence type="ECO:0000256" key="9">
    <source>
        <dbReference type="ARBA" id="ARBA00022833"/>
    </source>
</evidence>
<evidence type="ECO:0000256" key="5">
    <source>
        <dbReference type="ARBA" id="ARBA00022679"/>
    </source>
</evidence>
<dbReference type="OMA" id="MAPSQCK"/>
<comment type="catalytic activity">
    <reaction evidence="10">
        <text>L-arginyl-[protein] + 2 S-adenosyl-L-methionine = N(omega),N(omega)-dimethyl-L-arginyl-[protein] + 2 S-adenosyl-L-homocysteine + 2 H(+)</text>
        <dbReference type="Rhea" id="RHEA:48096"/>
        <dbReference type="Rhea" id="RHEA-COMP:10532"/>
        <dbReference type="Rhea" id="RHEA-COMP:11991"/>
        <dbReference type="ChEBI" id="CHEBI:15378"/>
        <dbReference type="ChEBI" id="CHEBI:29965"/>
        <dbReference type="ChEBI" id="CHEBI:57856"/>
        <dbReference type="ChEBI" id="CHEBI:59789"/>
        <dbReference type="ChEBI" id="CHEBI:61897"/>
        <dbReference type="EC" id="2.1.1.319"/>
    </reaction>
    <physiologicalReaction direction="left-to-right" evidence="10">
        <dbReference type="Rhea" id="RHEA:48097"/>
    </physiologicalReaction>
</comment>
<dbReference type="PANTHER" id="PTHR11006">
    <property type="entry name" value="PROTEIN ARGININE N-METHYLTRANSFERASE"/>
    <property type="match status" value="1"/>
</dbReference>
<dbReference type="OrthoDB" id="7848332at2759"/>
<dbReference type="GO" id="GO:0005634">
    <property type="term" value="C:nucleus"/>
    <property type="evidence" value="ECO:0007669"/>
    <property type="project" value="TreeGrafter"/>
</dbReference>
<dbReference type="Pfam" id="PF13649">
    <property type="entry name" value="Methyltransf_25"/>
    <property type="match status" value="1"/>
</dbReference>